<name>A0A7W7WYV7_9PSEU</name>
<dbReference type="RefSeq" id="WP_184674671.1">
    <property type="nucleotide sequence ID" value="NZ_BAABAI010000043.1"/>
</dbReference>
<evidence type="ECO:0000259" key="1">
    <source>
        <dbReference type="Pfam" id="PF20703"/>
    </source>
</evidence>
<organism evidence="2 3">
    <name type="scientific">Saccharothrix violaceirubra</name>
    <dbReference type="NCBI Taxonomy" id="413306"/>
    <lineage>
        <taxon>Bacteria</taxon>
        <taxon>Bacillati</taxon>
        <taxon>Actinomycetota</taxon>
        <taxon>Actinomycetes</taxon>
        <taxon>Pseudonocardiales</taxon>
        <taxon>Pseudonocardiaceae</taxon>
        <taxon>Saccharothrix</taxon>
    </lineage>
</organism>
<protein>
    <recommendedName>
        <fullName evidence="1">Novel STAND NTPase 1 domain-containing protein</fullName>
    </recommendedName>
</protein>
<keyword evidence="3" id="KW-1185">Reference proteome</keyword>
<dbReference type="PANTHER" id="PTHR34301">
    <property type="entry name" value="DNA-BINDING PROTEIN-RELATED"/>
    <property type="match status" value="1"/>
</dbReference>
<evidence type="ECO:0000313" key="3">
    <source>
        <dbReference type="Proteomes" id="UP000542674"/>
    </source>
</evidence>
<dbReference type="Pfam" id="PF20703">
    <property type="entry name" value="nSTAND1"/>
    <property type="match status" value="1"/>
</dbReference>
<dbReference type="PANTHER" id="PTHR34301:SF8">
    <property type="entry name" value="ATPASE DOMAIN-CONTAINING PROTEIN"/>
    <property type="match status" value="1"/>
</dbReference>
<accession>A0A7W7WYV7</accession>
<comment type="caution">
    <text evidence="2">The sequence shown here is derived from an EMBL/GenBank/DDBJ whole genome shotgun (WGS) entry which is preliminary data.</text>
</comment>
<evidence type="ECO:0000313" key="2">
    <source>
        <dbReference type="EMBL" id="MBB4968944.1"/>
    </source>
</evidence>
<dbReference type="Proteomes" id="UP000542674">
    <property type="component" value="Unassembled WGS sequence"/>
</dbReference>
<dbReference type="EMBL" id="JACHJS010000001">
    <property type="protein sequence ID" value="MBB4968944.1"/>
    <property type="molecule type" value="Genomic_DNA"/>
</dbReference>
<feature type="domain" description="Novel STAND NTPase 1" evidence="1">
    <location>
        <begin position="256"/>
        <end position="502"/>
    </location>
</feature>
<sequence length="589" mass="66127">MILVSHSPQDREIAEKLVDALVGSEVSARLSTEGEPVFAMTQLLMVLGRGIDSRLLVQAQRVQRAGGEVIAVETGRGPESRSAPRELRTWPTVRVDPDSALSILRFVSQVRYAFVDREAVSPGSHRVGSPVEVERVAEVFAAAGRPLREVGRQLLRPGPVWVSVVSEAEYSEVEEFSKHLANYQRMAYFVHVGELPDDVRLGLDRLRVQGTPVITVRERSLRAALADQRTAAFLHELERDYGNSDNLFDTRNALVDERALFGRDVLLNTIGSALKRHENVLITGLRKIGKTSLLNILRQHLADRPVCRVDLQRFDPHTEDWPRELFALMVEAFDNWARLNDHDWPFKPSRPATVTGLERELDARQDHLGKHTQLVVILDELERVFPAPGEQEAARRWITATGGLRALAQGDRRHVVVVGADLRPEVNRVNGLDAGTNPFFAFFQEMPVSPLDHDAVKDLVHDVSRAMGIELVTVDFIENLFGHTGGHPSLVRMLAAEAYRQRAEPNALRGPDLAKGLEHLDDLDAVDSFLRNNIWQLMTPAEREVAAARIHDRPTPDFLSRRQEKEASAALKTQGLEKIGLFRRWVEDE</sequence>
<reference evidence="2 3" key="1">
    <citation type="submission" date="2020-08" db="EMBL/GenBank/DDBJ databases">
        <title>Sequencing the genomes of 1000 actinobacteria strains.</title>
        <authorList>
            <person name="Klenk H.-P."/>
        </authorList>
    </citation>
    <scope>NUCLEOTIDE SEQUENCE [LARGE SCALE GENOMIC DNA]</scope>
    <source>
        <strain evidence="2 3">DSM 45084</strain>
    </source>
</reference>
<dbReference type="Gene3D" id="3.40.50.300">
    <property type="entry name" value="P-loop containing nucleotide triphosphate hydrolases"/>
    <property type="match status" value="1"/>
</dbReference>
<gene>
    <name evidence="2" type="ORF">F4559_006303</name>
</gene>
<dbReference type="InterPro" id="IPR027417">
    <property type="entry name" value="P-loop_NTPase"/>
</dbReference>
<dbReference type="InterPro" id="IPR049052">
    <property type="entry name" value="nSTAND1"/>
</dbReference>
<proteinExistence type="predicted"/>
<dbReference type="SUPFAM" id="SSF52540">
    <property type="entry name" value="P-loop containing nucleoside triphosphate hydrolases"/>
    <property type="match status" value="1"/>
</dbReference>
<dbReference type="AlphaFoldDB" id="A0A7W7WYV7"/>